<gene>
    <name evidence="3" type="ORF">D641_0102985</name>
</gene>
<feature type="compositionally biased region" description="Basic and acidic residues" evidence="1">
    <location>
        <begin position="92"/>
        <end position="105"/>
    </location>
</feature>
<evidence type="ECO:0000313" key="4">
    <source>
        <dbReference type="Proteomes" id="UP000019754"/>
    </source>
</evidence>
<comment type="caution">
    <text evidence="3">The sequence shown here is derived from an EMBL/GenBank/DDBJ whole genome shotgun (WGS) entry which is preliminary data.</text>
</comment>
<organism evidence="3 4">
    <name type="scientific">Brachybacterium muris UCD-AY4</name>
    <dbReference type="NCBI Taxonomy" id="1249481"/>
    <lineage>
        <taxon>Bacteria</taxon>
        <taxon>Bacillati</taxon>
        <taxon>Actinomycetota</taxon>
        <taxon>Actinomycetes</taxon>
        <taxon>Micrococcales</taxon>
        <taxon>Dermabacteraceae</taxon>
        <taxon>Brachybacterium</taxon>
    </lineage>
</organism>
<dbReference type="OrthoDB" id="4792721at2"/>
<feature type="transmembrane region" description="Helical" evidence="2">
    <location>
        <begin position="22"/>
        <end position="48"/>
    </location>
</feature>
<evidence type="ECO:0000256" key="1">
    <source>
        <dbReference type="SAM" id="MobiDB-lite"/>
    </source>
</evidence>
<dbReference type="HOGENOM" id="CLU_1064242_0_0_11"/>
<proteinExistence type="predicted"/>
<dbReference type="EMBL" id="AORC01000003">
    <property type="protein sequence ID" value="EYT50784.1"/>
    <property type="molecule type" value="Genomic_DNA"/>
</dbReference>
<keyword evidence="4" id="KW-1185">Reference proteome</keyword>
<feature type="compositionally biased region" description="Low complexity" evidence="1">
    <location>
        <begin position="64"/>
        <end position="81"/>
    </location>
</feature>
<evidence type="ECO:0000256" key="2">
    <source>
        <dbReference type="SAM" id="Phobius"/>
    </source>
</evidence>
<name>A0A022KX61_9MICO</name>
<sequence length="276" mass="28665">MHTGPHYTAPQRPSGPSGGRNVALLIGGISFALVFLLIVGATVGYLVLRSSGGGAGGEGGGGSASASQTTISSEPVSTEPSTTPPPESSPPEEEKLCWSASDERVSQNPSGRLRGGGLEMVPPAGFDSRSNRTFLAFTTDAQMASAPIEGTWVSSIMVGKIEWQPGVEYPGDKAASERLISCLFANASIWGDTSQRTLHDQVTEAVTVAGMPGYRTTATLKFGKHNFEKFESTRLEVVVVSTPEGPSVFASDVAIGVTEHEDGATEAYKSLTGLSG</sequence>
<dbReference type="Proteomes" id="UP000019754">
    <property type="component" value="Unassembled WGS sequence"/>
</dbReference>
<accession>A0A022KX61</accession>
<evidence type="ECO:0000313" key="3">
    <source>
        <dbReference type="EMBL" id="EYT50784.1"/>
    </source>
</evidence>
<dbReference type="AlphaFoldDB" id="A0A022KX61"/>
<keyword evidence="2" id="KW-1133">Transmembrane helix</keyword>
<feature type="compositionally biased region" description="Gly residues" evidence="1">
    <location>
        <begin position="54"/>
        <end position="63"/>
    </location>
</feature>
<dbReference type="RefSeq" id="WP_017822313.1">
    <property type="nucleotide sequence ID" value="NZ_AORC01000003.1"/>
</dbReference>
<keyword evidence="2" id="KW-0472">Membrane</keyword>
<reference evidence="3 4" key="1">
    <citation type="journal article" date="2013" name="Genome Announc.">
        <title>Draft genome sequence of an Actinobacterium, Brachybacterium muris strain UCD-AY4.</title>
        <authorList>
            <person name="Lo J.R."/>
            <person name="Lang J.M."/>
            <person name="Darling A.E."/>
            <person name="Eisen J.A."/>
            <person name="Coil D.A."/>
        </authorList>
    </citation>
    <scope>NUCLEOTIDE SEQUENCE [LARGE SCALE GENOMIC DNA]</scope>
    <source>
        <strain evidence="3 4">UCD-AY4</strain>
    </source>
</reference>
<keyword evidence="2" id="KW-0812">Transmembrane</keyword>
<feature type="region of interest" description="Disordered" evidence="1">
    <location>
        <begin position="54"/>
        <end position="118"/>
    </location>
</feature>
<protein>
    <submittedName>
        <fullName evidence="3">Uncharacterized protein</fullName>
    </submittedName>
</protein>